<proteinExistence type="predicted"/>
<evidence type="ECO:0000313" key="1">
    <source>
        <dbReference type="EMBL" id="GIY16283.1"/>
    </source>
</evidence>
<dbReference type="AlphaFoldDB" id="A0AAV4R1T7"/>
<organism evidence="1 2">
    <name type="scientific">Caerostris darwini</name>
    <dbReference type="NCBI Taxonomy" id="1538125"/>
    <lineage>
        <taxon>Eukaryota</taxon>
        <taxon>Metazoa</taxon>
        <taxon>Ecdysozoa</taxon>
        <taxon>Arthropoda</taxon>
        <taxon>Chelicerata</taxon>
        <taxon>Arachnida</taxon>
        <taxon>Araneae</taxon>
        <taxon>Araneomorphae</taxon>
        <taxon>Entelegynae</taxon>
        <taxon>Araneoidea</taxon>
        <taxon>Araneidae</taxon>
        <taxon>Caerostris</taxon>
    </lineage>
</organism>
<comment type="caution">
    <text evidence="1">The sequence shown here is derived from an EMBL/GenBank/DDBJ whole genome shotgun (WGS) entry which is preliminary data.</text>
</comment>
<name>A0AAV4R1T7_9ARAC</name>
<dbReference type="Proteomes" id="UP001054837">
    <property type="component" value="Unassembled WGS sequence"/>
</dbReference>
<dbReference type="EMBL" id="BPLQ01005666">
    <property type="protein sequence ID" value="GIY16283.1"/>
    <property type="molecule type" value="Genomic_DNA"/>
</dbReference>
<keyword evidence="2" id="KW-1185">Reference proteome</keyword>
<evidence type="ECO:0000313" key="2">
    <source>
        <dbReference type="Proteomes" id="UP001054837"/>
    </source>
</evidence>
<reference evidence="1 2" key="1">
    <citation type="submission" date="2021-06" db="EMBL/GenBank/DDBJ databases">
        <title>Caerostris darwini draft genome.</title>
        <authorList>
            <person name="Kono N."/>
            <person name="Arakawa K."/>
        </authorList>
    </citation>
    <scope>NUCLEOTIDE SEQUENCE [LARGE SCALE GENOMIC DNA]</scope>
</reference>
<evidence type="ECO:0008006" key="3">
    <source>
        <dbReference type="Google" id="ProtNLM"/>
    </source>
</evidence>
<accession>A0AAV4R1T7</accession>
<sequence length="116" mass="13858">MGIYGKVSYSHFNVLIIFCYFLRDQRQHILGKLVYCVESRRSHDNLSDRLHLFGFVPGIPDTLSEYLRHYSNQPQSRNKKKLPFALEILFPHFPETGKIQRRIQFRHFSFLFPELA</sequence>
<protein>
    <recommendedName>
        <fullName evidence="3">Maturase K</fullName>
    </recommendedName>
</protein>
<gene>
    <name evidence="1" type="ORF">CDAR_501331</name>
</gene>